<dbReference type="PANTHER" id="PTHR11926:SF774">
    <property type="entry name" value="UDP-GLYCOSYLTRANSFERASE 85A1-RELATED"/>
    <property type="match status" value="1"/>
</dbReference>
<gene>
    <name evidence="6" type="ORF">V8G54_035402</name>
</gene>
<dbReference type="InterPro" id="IPR035595">
    <property type="entry name" value="UDP_glycos_trans_CS"/>
</dbReference>
<dbReference type="Pfam" id="PF26168">
    <property type="entry name" value="Glyco_transf_N"/>
    <property type="match status" value="1"/>
</dbReference>
<comment type="similarity">
    <text evidence="1 3">Belongs to the UDP-glycosyltransferase family.</text>
</comment>
<dbReference type="InterPro" id="IPR002213">
    <property type="entry name" value="UDP_glucos_trans"/>
</dbReference>
<keyword evidence="2 3" id="KW-0808">Transferase</keyword>
<dbReference type="AlphaFoldDB" id="A0AAQ3MFS3"/>
<evidence type="ECO:0000256" key="2">
    <source>
        <dbReference type="ARBA" id="ARBA00022679"/>
    </source>
</evidence>
<proteinExistence type="inferred from homology"/>
<dbReference type="SUPFAM" id="SSF53756">
    <property type="entry name" value="UDP-Glycosyltransferase/glycogen phosphorylase"/>
    <property type="match status" value="1"/>
</dbReference>
<evidence type="ECO:0000256" key="1">
    <source>
        <dbReference type="ARBA" id="ARBA00009995"/>
    </source>
</evidence>
<dbReference type="Pfam" id="PF00201">
    <property type="entry name" value="UDPGT"/>
    <property type="match status" value="1"/>
</dbReference>
<evidence type="ECO:0000259" key="5">
    <source>
        <dbReference type="Pfam" id="PF26168"/>
    </source>
</evidence>
<dbReference type="InterPro" id="IPR058980">
    <property type="entry name" value="Glyco_transf_N"/>
</dbReference>
<sequence length="511" mass="57317">MIAEFDAATTCIFFLISQVQSKEEITKMGSLGTMNKPHAVCIPYPAQGHINPMLKLAKLLHFKGFHITFVNTEYNHRRLLKSRGTSSLNGLPSFRFETIPDGLPESDVDVTQDIPSLCESTRRTCLPHFRNLLAKVNNSDAPPVTCIVSDGVMSFTLDAAQELGVPEVLFWTTSACGFMCYVQYEQFIQKGITPLKDSSDVTNGYLESTIDWIPGIKEIRLKDIPSFIRTTDSNDIMLDFVQGECKRARRASAILLNTFDTLEHDVLEAFSSILPPVYSIGPLNLLVKSIDDEKLNAIESNLWKEESECMEWLGSKEPNSVVYVNFGSITVMTAEQLVEFAWGLCNSNKSFLWVIRPDLVAGENAVLPQEFVKQTKNRGLLSSWCSQEQVLNHPAIGGFLTHSGWNSTLESLCAGVPMICWPFFAEQQTNCRFSCKEWGVGLEIEDVKRDKIESLVKELMDGEKGKEMKEKALQWKELAKSAASGPYGTSFLNLDNMIREVLLDKNVMNQF</sequence>
<dbReference type="EC" id="2.4.1.-" evidence="4"/>
<dbReference type="GO" id="GO:0080043">
    <property type="term" value="F:quercetin 3-O-glucosyltransferase activity"/>
    <property type="evidence" value="ECO:0007669"/>
    <property type="project" value="TreeGrafter"/>
</dbReference>
<dbReference type="Gene3D" id="3.40.50.2000">
    <property type="entry name" value="Glycogen Phosphorylase B"/>
    <property type="match status" value="2"/>
</dbReference>
<accession>A0AAQ3MFS3</accession>
<keyword evidence="7" id="KW-1185">Reference proteome</keyword>
<feature type="domain" description="Glycosyltransferase N-terminal" evidence="5">
    <location>
        <begin position="40"/>
        <end position="96"/>
    </location>
</feature>
<reference evidence="6 7" key="1">
    <citation type="journal article" date="2023" name="Life. Sci Alliance">
        <title>Evolutionary insights into 3D genome organization and epigenetic landscape of Vigna mungo.</title>
        <authorList>
            <person name="Junaid A."/>
            <person name="Singh B."/>
            <person name="Bhatia S."/>
        </authorList>
    </citation>
    <scope>NUCLEOTIDE SEQUENCE [LARGE SCALE GENOMIC DNA]</scope>
    <source>
        <strain evidence="6">Urdbean</strain>
    </source>
</reference>
<protein>
    <recommendedName>
        <fullName evidence="4">Glycosyltransferase</fullName>
        <ecNumber evidence="4">2.4.1.-</ecNumber>
    </recommendedName>
</protein>
<dbReference type="PANTHER" id="PTHR11926">
    <property type="entry name" value="GLUCOSYL/GLUCURONOSYL TRANSFERASES"/>
    <property type="match status" value="1"/>
</dbReference>
<dbReference type="FunFam" id="3.40.50.2000:FF:000027">
    <property type="entry name" value="Glycosyltransferase"/>
    <property type="match status" value="1"/>
</dbReference>
<evidence type="ECO:0000313" key="6">
    <source>
        <dbReference type="EMBL" id="WVY89888.1"/>
    </source>
</evidence>
<organism evidence="6 7">
    <name type="scientific">Vigna mungo</name>
    <name type="common">Black gram</name>
    <name type="synonym">Phaseolus mungo</name>
    <dbReference type="NCBI Taxonomy" id="3915"/>
    <lineage>
        <taxon>Eukaryota</taxon>
        <taxon>Viridiplantae</taxon>
        <taxon>Streptophyta</taxon>
        <taxon>Embryophyta</taxon>
        <taxon>Tracheophyta</taxon>
        <taxon>Spermatophyta</taxon>
        <taxon>Magnoliopsida</taxon>
        <taxon>eudicotyledons</taxon>
        <taxon>Gunneridae</taxon>
        <taxon>Pentapetalae</taxon>
        <taxon>rosids</taxon>
        <taxon>fabids</taxon>
        <taxon>Fabales</taxon>
        <taxon>Fabaceae</taxon>
        <taxon>Papilionoideae</taxon>
        <taxon>50 kb inversion clade</taxon>
        <taxon>NPAAA clade</taxon>
        <taxon>indigoferoid/millettioid clade</taxon>
        <taxon>Phaseoleae</taxon>
        <taxon>Vigna</taxon>
    </lineage>
</organism>
<dbReference type="PROSITE" id="PS00375">
    <property type="entry name" value="UDPGT"/>
    <property type="match status" value="1"/>
</dbReference>
<evidence type="ECO:0000256" key="3">
    <source>
        <dbReference type="RuleBase" id="RU003718"/>
    </source>
</evidence>
<dbReference type="GO" id="GO:0080044">
    <property type="term" value="F:quercetin 7-O-glucosyltransferase activity"/>
    <property type="evidence" value="ECO:0007669"/>
    <property type="project" value="TreeGrafter"/>
</dbReference>
<dbReference type="CDD" id="cd03784">
    <property type="entry name" value="GT1_Gtf-like"/>
    <property type="match status" value="1"/>
</dbReference>
<dbReference type="EMBL" id="CP144690">
    <property type="protein sequence ID" value="WVY89888.1"/>
    <property type="molecule type" value="Genomic_DNA"/>
</dbReference>
<keyword evidence="3" id="KW-0328">Glycosyltransferase</keyword>
<evidence type="ECO:0000256" key="4">
    <source>
        <dbReference type="RuleBase" id="RU362057"/>
    </source>
</evidence>
<dbReference type="Proteomes" id="UP001374535">
    <property type="component" value="Chromosome 11"/>
</dbReference>
<name>A0AAQ3MFS3_VIGMU</name>
<evidence type="ECO:0000313" key="7">
    <source>
        <dbReference type="Proteomes" id="UP001374535"/>
    </source>
</evidence>
<dbReference type="FunFam" id="3.40.50.2000:FF:000055">
    <property type="entry name" value="Glycosyltransferase"/>
    <property type="match status" value="1"/>
</dbReference>